<evidence type="ECO:0000256" key="5">
    <source>
        <dbReference type="ARBA" id="ARBA00022827"/>
    </source>
</evidence>
<dbReference type="Pfam" id="PF00175">
    <property type="entry name" value="NAD_binding_1"/>
    <property type="match status" value="1"/>
</dbReference>
<dbReference type="InterPro" id="IPR017938">
    <property type="entry name" value="Riboflavin_synthase-like_b-brl"/>
</dbReference>
<organism evidence="7 8">
    <name type="scientific">Leptomonas seymouri</name>
    <dbReference type="NCBI Taxonomy" id="5684"/>
    <lineage>
        <taxon>Eukaryota</taxon>
        <taxon>Discoba</taxon>
        <taxon>Euglenozoa</taxon>
        <taxon>Kinetoplastea</taxon>
        <taxon>Metakinetoplastina</taxon>
        <taxon>Trypanosomatida</taxon>
        <taxon>Trypanosomatidae</taxon>
        <taxon>Leishmaniinae</taxon>
        <taxon>Leptomonas</taxon>
    </lineage>
</organism>
<dbReference type="Gene3D" id="1.20.990.10">
    <property type="entry name" value="NADPH-cytochrome p450 Reductase, Chain A, domain 3"/>
    <property type="match status" value="1"/>
</dbReference>
<comment type="cofactor">
    <cofactor evidence="1">
        <name>FMN</name>
        <dbReference type="ChEBI" id="CHEBI:58210"/>
    </cofactor>
</comment>
<evidence type="ECO:0000256" key="2">
    <source>
        <dbReference type="ARBA" id="ARBA00001974"/>
    </source>
</evidence>
<evidence type="ECO:0000256" key="3">
    <source>
        <dbReference type="ARBA" id="ARBA00022630"/>
    </source>
</evidence>
<comment type="cofactor">
    <cofactor evidence="2">
        <name>FAD</name>
        <dbReference type="ChEBI" id="CHEBI:57692"/>
    </cofactor>
</comment>
<dbReference type="GO" id="GO:0016491">
    <property type="term" value="F:oxidoreductase activity"/>
    <property type="evidence" value="ECO:0007669"/>
    <property type="project" value="InterPro"/>
</dbReference>
<feature type="domain" description="Oxidoreductase FAD/NAD(P)-binding" evidence="6">
    <location>
        <begin position="294"/>
        <end position="408"/>
    </location>
</feature>
<gene>
    <name evidence="7" type="ORF">ABL78_1123</name>
</gene>
<dbReference type="Proteomes" id="UP000038009">
    <property type="component" value="Unassembled WGS sequence"/>
</dbReference>
<dbReference type="InterPro" id="IPR001433">
    <property type="entry name" value="OxRdtase_FAD/NAD-bd"/>
</dbReference>
<dbReference type="SUPFAM" id="SSF52343">
    <property type="entry name" value="Ferredoxin reductase-like, C-terminal NADP-linked domain"/>
    <property type="match status" value="1"/>
</dbReference>
<dbReference type="InterPro" id="IPR039261">
    <property type="entry name" value="FNR_nucleotide-bd"/>
</dbReference>
<dbReference type="InterPro" id="IPR023173">
    <property type="entry name" value="NADPH_Cyt_P450_Rdtase_alpha"/>
</dbReference>
<evidence type="ECO:0000313" key="7">
    <source>
        <dbReference type="EMBL" id="KPI89743.1"/>
    </source>
</evidence>
<sequence length="450" mass="49515">MVEVLVPNGTGTNAADDVARLCKSLGLDPSTLCELRRSPFVPEDNFPPWLPLEVPITVGHLLSFYVDISSSSYLLHRSFFEGLLRIYNNSKAAPQLSNLASCALDLEKVRLLEECASTDRGAELFRSLTNCGAPLCYPCLADVLEAFDFVKIPLDRLLEVTGPLQPRKFSVANYIPSDTAVDHIQLCMREVCVPRSRNLSTSAASGSLRSVAEMLNEVPRRISYEHREFFFGHTSHQLCSAARASQNGTLVLPRKMYVGSSLFGTTSFAKQLQAWCSVACDPCRAKNLSSTSFLVGCGAGIAPLIAAVSQLMYFRMSLLGDDVLCPCWVFYGARTKAELVYHEKLETALSSGAISRYEYALSREQEKGQSGDHVTDLLKKHRASIANALENGAQMFVCGPANALRAVRQILACDVLAEVDDDDSVQEQRILMLEEQGRLNFDSWSTGNIF</sequence>
<dbReference type="OrthoDB" id="1856718at2759"/>
<accession>A0A0N1IB19</accession>
<keyword evidence="5" id="KW-0274">FAD</keyword>
<dbReference type="AlphaFoldDB" id="A0A0N1IB19"/>
<reference evidence="7 8" key="1">
    <citation type="journal article" date="2015" name="PLoS Pathog.">
        <title>Leptomonas seymouri: Adaptations to the Dixenous Life Cycle Analyzed by Genome Sequencing, Transcriptome Profiling and Co-infection with Leishmania donovani.</title>
        <authorList>
            <person name="Kraeva N."/>
            <person name="Butenko A."/>
            <person name="Hlavacova J."/>
            <person name="Kostygov A."/>
            <person name="Myskova J."/>
            <person name="Grybchuk D."/>
            <person name="Lestinova T."/>
            <person name="Votypka J."/>
            <person name="Volf P."/>
            <person name="Opperdoes F."/>
            <person name="Flegontov P."/>
            <person name="Lukes J."/>
            <person name="Yurchenko V."/>
        </authorList>
    </citation>
    <scope>NUCLEOTIDE SEQUENCE [LARGE SCALE GENOMIC DNA]</scope>
    <source>
        <strain evidence="7 8">ATCC 30220</strain>
    </source>
</reference>
<name>A0A0N1IB19_LEPSE</name>
<dbReference type="PANTHER" id="PTHR19384">
    <property type="entry name" value="NITRIC OXIDE SYNTHASE-RELATED"/>
    <property type="match status" value="1"/>
</dbReference>
<keyword evidence="8" id="KW-1185">Reference proteome</keyword>
<dbReference type="GO" id="GO:0050660">
    <property type="term" value="F:flavin adenine dinucleotide binding"/>
    <property type="evidence" value="ECO:0007669"/>
    <property type="project" value="TreeGrafter"/>
</dbReference>
<dbReference type="GO" id="GO:0005829">
    <property type="term" value="C:cytosol"/>
    <property type="evidence" value="ECO:0007669"/>
    <property type="project" value="TreeGrafter"/>
</dbReference>
<evidence type="ECO:0000313" key="8">
    <source>
        <dbReference type="Proteomes" id="UP000038009"/>
    </source>
</evidence>
<protein>
    <submittedName>
        <fullName evidence="7">Oxidoreductase-like protein</fullName>
    </submittedName>
</protein>
<evidence type="ECO:0000259" key="6">
    <source>
        <dbReference type="Pfam" id="PF00175"/>
    </source>
</evidence>
<dbReference type="Gene3D" id="3.40.50.80">
    <property type="entry name" value="Nucleotide-binding domain of ferredoxin-NADP reductase (FNR) module"/>
    <property type="match status" value="1"/>
</dbReference>
<proteinExistence type="predicted"/>
<dbReference type="PRINTS" id="PR00371">
    <property type="entry name" value="FPNCR"/>
</dbReference>
<keyword evidence="4" id="KW-0288">FMN</keyword>
<comment type="caution">
    <text evidence="7">The sequence shown here is derived from an EMBL/GenBank/DDBJ whole genome shotgun (WGS) entry which is preliminary data.</text>
</comment>
<evidence type="ECO:0000256" key="1">
    <source>
        <dbReference type="ARBA" id="ARBA00001917"/>
    </source>
</evidence>
<dbReference type="PANTHER" id="PTHR19384:SF128">
    <property type="entry name" value="NADPH OXIDOREDUCTASE A"/>
    <property type="match status" value="1"/>
</dbReference>
<dbReference type="InterPro" id="IPR001709">
    <property type="entry name" value="Flavoprot_Pyr_Nucl_cyt_Rdtase"/>
</dbReference>
<dbReference type="EMBL" id="LJSK01000017">
    <property type="protein sequence ID" value="KPI89743.1"/>
    <property type="molecule type" value="Genomic_DNA"/>
</dbReference>
<dbReference type="SUPFAM" id="SSF63380">
    <property type="entry name" value="Riboflavin synthase domain-like"/>
    <property type="match status" value="1"/>
</dbReference>
<keyword evidence="3" id="KW-0285">Flavoprotein</keyword>
<dbReference type="VEuPathDB" id="TriTrypDB:Lsey_0017_0220"/>
<dbReference type="OMA" id="CELHRSP"/>
<evidence type="ECO:0000256" key="4">
    <source>
        <dbReference type="ARBA" id="ARBA00022643"/>
    </source>
</evidence>
<dbReference type="GO" id="GO:0010181">
    <property type="term" value="F:FMN binding"/>
    <property type="evidence" value="ECO:0007669"/>
    <property type="project" value="TreeGrafter"/>
</dbReference>